<evidence type="ECO:0000256" key="11">
    <source>
        <dbReference type="SAM" id="MobiDB-lite"/>
    </source>
</evidence>
<evidence type="ECO:0000256" key="2">
    <source>
        <dbReference type="ARBA" id="ARBA00006991"/>
    </source>
</evidence>
<feature type="compositionally biased region" description="Polar residues" evidence="11">
    <location>
        <begin position="55"/>
        <end position="67"/>
    </location>
</feature>
<reference evidence="13" key="1">
    <citation type="journal article" date="2002" name="Genome Biol.">
        <title>Assessing the impact of comparative genomic sequence data on the functional annotation of the Drosophila genome.</title>
        <authorList>
            <person name="Bergman C.M."/>
            <person name="Pfeiffer B.D."/>
            <person name="Rincon-Limas D.E."/>
            <person name="Hoskins R.A."/>
            <person name="Gnirke A."/>
            <person name="Mungall C.J."/>
            <person name="Wang A.M."/>
            <person name="Kronmiller B."/>
            <person name="Pacleb J.M."/>
            <person name="Park S."/>
            <person name="Stapleton M."/>
            <person name="Wan K.H."/>
            <person name="George R.A."/>
            <person name="de Jong P.J."/>
            <person name="Botas J."/>
            <person name="Rubin G.M."/>
            <person name="Celniker S.E."/>
        </authorList>
    </citation>
    <scope>NUCLEOTIDE SEQUENCE</scope>
    <source>
        <strain evidence="13">Tucson 14011-0121.4</strain>
    </source>
</reference>
<dbReference type="GO" id="GO:0008270">
    <property type="term" value="F:zinc ion binding"/>
    <property type="evidence" value="ECO:0007669"/>
    <property type="project" value="UniProtKB-KW"/>
</dbReference>
<dbReference type="SMART" id="SM00355">
    <property type="entry name" value="ZnF_C2H2"/>
    <property type="match status" value="9"/>
</dbReference>
<evidence type="ECO:0000256" key="9">
    <source>
        <dbReference type="ARBA" id="ARBA00023242"/>
    </source>
</evidence>
<feature type="domain" description="C2H2-type" evidence="12">
    <location>
        <begin position="336"/>
        <end position="362"/>
    </location>
</feature>
<sequence length="465" mass="53953">MDSSFLPEFTKTSATDGESVPSVPGFITEYHLKRHTTSHKTNQTAEMSKIKPLGSKNTYRRPSQQNKTLKDHNNDRPESICPRKIRSTAELLCPQCYKCFDSQYKLEFHINKTCHKCPQCSRFYVNERSLRRHQQKHMPLAALECTRSFPNMNEAMKHGVKHSGVGLFKCQECNAEFIDILYLQIHSKEHFNEHGKSSLLRHTKDDIPMAALEYTRCPHSFPNMDEVMKHRVKHSDVGMFKCQECNAEFIEILYLQIHSKEHAGEQGQLERSQGSTPPSATKQIDSDSEEIDCEMLSCSDSPPLVKMMKLTDPEPAISNPTKKDCTTESLPKKRNITCQECGMKFTYKNMTRHMRVHTGERPFECTYCEKKYTRKIHLDEHNRIHTGERPYGCLTCGKKFIRKYSLVKHIRAHTGEGLFDCSQCDKKYRDNYALKHHFRNIHSGERLYEKHKQGCSKKNSFDESS</sequence>
<evidence type="ECO:0000256" key="4">
    <source>
        <dbReference type="ARBA" id="ARBA00022737"/>
    </source>
</evidence>
<evidence type="ECO:0000256" key="1">
    <source>
        <dbReference type="ARBA" id="ARBA00004123"/>
    </source>
</evidence>
<evidence type="ECO:0000313" key="13">
    <source>
        <dbReference type="EMBL" id="AAO01113.1"/>
    </source>
</evidence>
<evidence type="ECO:0000256" key="6">
    <source>
        <dbReference type="ARBA" id="ARBA00022833"/>
    </source>
</evidence>
<feature type="domain" description="C2H2-type" evidence="12">
    <location>
        <begin position="419"/>
        <end position="447"/>
    </location>
</feature>
<dbReference type="EMBL" id="AY190960">
    <property type="protein sequence ID" value="AAO01113.1"/>
    <property type="molecule type" value="Genomic_DNA"/>
</dbReference>
<keyword evidence="7" id="KW-0805">Transcription regulation</keyword>
<evidence type="ECO:0000259" key="12">
    <source>
        <dbReference type="PROSITE" id="PS50157"/>
    </source>
</evidence>
<feature type="region of interest" description="Disordered" evidence="11">
    <location>
        <begin position="35"/>
        <end position="80"/>
    </location>
</feature>
<comment type="subcellular location">
    <subcellularLocation>
        <location evidence="1">Nucleus</location>
    </subcellularLocation>
</comment>
<gene>
    <name evidence="13" type="primary">CG5245-like</name>
</gene>
<feature type="domain" description="C2H2-type" evidence="12">
    <location>
        <begin position="115"/>
        <end position="137"/>
    </location>
</feature>
<feature type="domain" description="C2H2-type" evidence="12">
    <location>
        <begin position="391"/>
        <end position="418"/>
    </location>
</feature>
<dbReference type="Pfam" id="PF00096">
    <property type="entry name" value="zf-C2H2"/>
    <property type="match status" value="5"/>
</dbReference>
<keyword evidence="5 10" id="KW-0863">Zinc-finger</keyword>
<proteinExistence type="inferred from homology"/>
<dbReference type="PROSITE" id="PS00028">
    <property type="entry name" value="ZINC_FINGER_C2H2_1"/>
    <property type="match status" value="7"/>
</dbReference>
<comment type="similarity">
    <text evidence="2">Belongs to the krueppel C2H2-type zinc-finger protein family.</text>
</comment>
<feature type="compositionally biased region" description="Basic and acidic residues" evidence="11">
    <location>
        <begin position="68"/>
        <end position="78"/>
    </location>
</feature>
<feature type="region of interest" description="Disordered" evidence="11">
    <location>
        <begin position="264"/>
        <end position="288"/>
    </location>
</feature>
<dbReference type="InterPro" id="IPR013087">
    <property type="entry name" value="Znf_C2H2_type"/>
</dbReference>
<dbReference type="InterPro" id="IPR036236">
    <property type="entry name" value="Znf_C2H2_sf"/>
</dbReference>
<name>Q8I156_DROPS</name>
<dbReference type="FunFam" id="3.30.160.60:FF:000135">
    <property type="entry name" value="Zinc finger protein 358"/>
    <property type="match status" value="1"/>
</dbReference>
<feature type="domain" description="C2H2-type" evidence="12">
    <location>
        <begin position="168"/>
        <end position="195"/>
    </location>
</feature>
<organism evidence="13">
    <name type="scientific">Drosophila pseudoobscura pseudoobscura</name>
    <name type="common">Fruit fly</name>
    <dbReference type="NCBI Taxonomy" id="46245"/>
    <lineage>
        <taxon>Eukaryota</taxon>
        <taxon>Metazoa</taxon>
        <taxon>Ecdysozoa</taxon>
        <taxon>Arthropoda</taxon>
        <taxon>Hexapoda</taxon>
        <taxon>Insecta</taxon>
        <taxon>Pterygota</taxon>
        <taxon>Neoptera</taxon>
        <taxon>Endopterygota</taxon>
        <taxon>Diptera</taxon>
        <taxon>Brachycera</taxon>
        <taxon>Muscomorpha</taxon>
        <taxon>Ephydroidea</taxon>
        <taxon>Drosophilidae</taxon>
        <taxon>Drosophila</taxon>
        <taxon>Sophophora</taxon>
    </lineage>
</organism>
<keyword evidence="4" id="KW-0677">Repeat</keyword>
<dbReference type="GO" id="GO:0005634">
    <property type="term" value="C:nucleus"/>
    <property type="evidence" value="ECO:0007669"/>
    <property type="project" value="UniProtKB-SubCell"/>
</dbReference>
<dbReference type="PROSITE" id="PS50157">
    <property type="entry name" value="ZINC_FINGER_C2H2_2"/>
    <property type="match status" value="7"/>
</dbReference>
<dbReference type="InterPro" id="IPR050636">
    <property type="entry name" value="C2H2-ZF_domain-containing"/>
</dbReference>
<feature type="domain" description="C2H2-type" evidence="12">
    <location>
        <begin position="363"/>
        <end position="390"/>
    </location>
</feature>
<evidence type="ECO:0000256" key="7">
    <source>
        <dbReference type="ARBA" id="ARBA00023015"/>
    </source>
</evidence>
<keyword evidence="3" id="KW-0479">Metal-binding</keyword>
<dbReference type="PANTHER" id="PTHR47772">
    <property type="entry name" value="ZINC FINGER PROTEIN 200"/>
    <property type="match status" value="1"/>
</dbReference>
<feature type="region of interest" description="Disordered" evidence="11">
    <location>
        <begin position="1"/>
        <end position="20"/>
    </location>
</feature>
<evidence type="ECO:0000256" key="5">
    <source>
        <dbReference type="ARBA" id="ARBA00022771"/>
    </source>
</evidence>
<dbReference type="GO" id="GO:0006355">
    <property type="term" value="P:regulation of DNA-templated transcription"/>
    <property type="evidence" value="ECO:0007669"/>
    <property type="project" value="UniProtKB-ARBA"/>
</dbReference>
<feature type="domain" description="C2H2-type" evidence="12">
    <location>
        <begin position="240"/>
        <end position="267"/>
    </location>
</feature>
<keyword evidence="8" id="KW-0804">Transcription</keyword>
<accession>Q8I156</accession>
<dbReference type="PANTHER" id="PTHR47772:SF12">
    <property type="entry name" value="RB-ASSOCIATED KRAB ZINC FINGER-RELATED"/>
    <property type="match status" value="1"/>
</dbReference>
<dbReference type="FunFam" id="3.30.160.60:FF:002343">
    <property type="entry name" value="Zinc finger protein 33A"/>
    <property type="match status" value="1"/>
</dbReference>
<keyword evidence="6" id="KW-0862">Zinc</keyword>
<evidence type="ECO:0000256" key="10">
    <source>
        <dbReference type="PROSITE-ProRule" id="PRU00042"/>
    </source>
</evidence>
<protein>
    <submittedName>
        <fullName evidence="13">CG5245-like-PA</fullName>
    </submittedName>
</protein>
<dbReference type="SUPFAM" id="SSF57667">
    <property type="entry name" value="beta-beta-alpha zinc fingers"/>
    <property type="match status" value="5"/>
</dbReference>
<evidence type="ECO:0000256" key="8">
    <source>
        <dbReference type="ARBA" id="ARBA00023163"/>
    </source>
</evidence>
<dbReference type="AlphaFoldDB" id="Q8I156"/>
<keyword evidence="9" id="KW-0539">Nucleus</keyword>
<evidence type="ECO:0000256" key="3">
    <source>
        <dbReference type="ARBA" id="ARBA00022723"/>
    </source>
</evidence>
<dbReference type="Gene3D" id="3.30.160.60">
    <property type="entry name" value="Classic Zinc Finger"/>
    <property type="match status" value="6"/>
</dbReference>
<feature type="compositionally biased region" description="Polar residues" evidence="11">
    <location>
        <begin position="269"/>
        <end position="283"/>
    </location>
</feature>